<dbReference type="CDD" id="cd02242">
    <property type="entry name" value="cupin_11S_legumin_N"/>
    <property type="match status" value="1"/>
</dbReference>
<dbReference type="InterPro" id="IPR014710">
    <property type="entry name" value="RmlC-like_jellyroll"/>
</dbReference>
<dbReference type="PROSITE" id="PS00305">
    <property type="entry name" value="11S_SEED_STORAGE"/>
    <property type="match status" value="1"/>
</dbReference>
<gene>
    <name evidence="8" type="ORF">Scep_029711</name>
</gene>
<dbReference type="PANTHER" id="PTHR31189">
    <property type="entry name" value="OS03G0336100 PROTEIN-RELATED"/>
    <property type="match status" value="1"/>
</dbReference>
<dbReference type="InterPro" id="IPR022379">
    <property type="entry name" value="11S_seedstore_CS"/>
</dbReference>
<dbReference type="CDD" id="cd02243">
    <property type="entry name" value="cupin_11S_legumin_C"/>
    <property type="match status" value="1"/>
</dbReference>
<dbReference type="PANTHER" id="PTHR31189:SF54">
    <property type="entry name" value="11S GLOBULIN SEED STORAGE PROTEIN 2-LIKE"/>
    <property type="match status" value="1"/>
</dbReference>
<dbReference type="Pfam" id="PF00190">
    <property type="entry name" value="Cupin_1"/>
    <property type="match status" value="2"/>
</dbReference>
<dbReference type="InterPro" id="IPR006045">
    <property type="entry name" value="Cupin_1"/>
</dbReference>
<evidence type="ECO:0000259" key="7">
    <source>
        <dbReference type="SMART" id="SM00835"/>
    </source>
</evidence>
<keyword evidence="4 5" id="KW-1015">Disulfide bond</keyword>
<dbReference type="Gene3D" id="2.60.120.10">
    <property type="entry name" value="Jelly Rolls"/>
    <property type="match status" value="2"/>
</dbReference>
<dbReference type="AlphaFoldDB" id="A0AAP0E170"/>
<dbReference type="EMBL" id="JBBNAG010000013">
    <property type="protein sequence ID" value="KAK9083240.1"/>
    <property type="molecule type" value="Genomic_DNA"/>
</dbReference>
<evidence type="ECO:0000256" key="3">
    <source>
        <dbReference type="ARBA" id="ARBA00023129"/>
    </source>
</evidence>
<reference evidence="8 9" key="1">
    <citation type="submission" date="2024-01" db="EMBL/GenBank/DDBJ databases">
        <title>Genome assemblies of Stephania.</title>
        <authorList>
            <person name="Yang L."/>
        </authorList>
    </citation>
    <scope>NUCLEOTIDE SEQUENCE [LARGE SCALE GENOMIC DNA]</scope>
    <source>
        <strain evidence="8">JXDWG</strain>
        <tissue evidence="8">Leaf</tissue>
    </source>
</reference>
<evidence type="ECO:0000256" key="4">
    <source>
        <dbReference type="ARBA" id="ARBA00023157"/>
    </source>
</evidence>
<dbReference type="SMART" id="SM00835">
    <property type="entry name" value="Cupin_1"/>
    <property type="match status" value="2"/>
</dbReference>
<dbReference type="InterPro" id="IPR011051">
    <property type="entry name" value="RmlC_Cupin_sf"/>
</dbReference>
<proteinExistence type="inferred from homology"/>
<feature type="domain" description="Cupin type-1" evidence="7">
    <location>
        <begin position="290"/>
        <end position="440"/>
    </location>
</feature>
<accession>A0AAP0E170</accession>
<feature type="region of interest" description="Disordered" evidence="6">
    <location>
        <begin position="20"/>
        <end position="41"/>
    </location>
</feature>
<comment type="function">
    <text evidence="5">Seed storage protein.</text>
</comment>
<feature type="compositionally biased region" description="Low complexity" evidence="6">
    <location>
        <begin position="117"/>
        <end position="131"/>
    </location>
</feature>
<comment type="similarity">
    <text evidence="1 5">Belongs to the 11S seed storage protein (globulins) family.</text>
</comment>
<dbReference type="GO" id="GO:0045735">
    <property type="term" value="F:nutrient reservoir activity"/>
    <property type="evidence" value="ECO:0007669"/>
    <property type="project" value="UniProtKB-KW"/>
</dbReference>
<feature type="region of interest" description="Disordered" evidence="6">
    <location>
        <begin position="117"/>
        <end position="144"/>
    </location>
</feature>
<organism evidence="8 9">
    <name type="scientific">Stephania cephalantha</name>
    <dbReference type="NCBI Taxonomy" id="152367"/>
    <lineage>
        <taxon>Eukaryota</taxon>
        <taxon>Viridiplantae</taxon>
        <taxon>Streptophyta</taxon>
        <taxon>Embryophyta</taxon>
        <taxon>Tracheophyta</taxon>
        <taxon>Spermatophyta</taxon>
        <taxon>Magnoliopsida</taxon>
        <taxon>Ranunculales</taxon>
        <taxon>Menispermaceae</taxon>
        <taxon>Menispermoideae</taxon>
        <taxon>Cissampelideae</taxon>
        <taxon>Stephania</taxon>
    </lineage>
</organism>
<evidence type="ECO:0000256" key="1">
    <source>
        <dbReference type="ARBA" id="ARBA00007178"/>
    </source>
</evidence>
<evidence type="ECO:0000256" key="5">
    <source>
        <dbReference type="RuleBase" id="RU003681"/>
    </source>
</evidence>
<keyword evidence="3 5" id="KW-0708">Seed storage protein</keyword>
<name>A0AAP0E170_9MAGN</name>
<dbReference type="SUPFAM" id="SSF51182">
    <property type="entry name" value="RmlC-like cupins"/>
    <property type="match status" value="1"/>
</dbReference>
<comment type="subunit">
    <text evidence="5">Hexamer; each subunit is composed of an acidic and a basic chain derived from a single precursor and linked by a disulfide bond.</text>
</comment>
<dbReference type="InterPro" id="IPR050253">
    <property type="entry name" value="Seed_Storage-Functional"/>
</dbReference>
<evidence type="ECO:0000256" key="6">
    <source>
        <dbReference type="SAM" id="MobiDB-lite"/>
    </source>
</evidence>
<evidence type="ECO:0000256" key="2">
    <source>
        <dbReference type="ARBA" id="ARBA00022761"/>
    </source>
</evidence>
<dbReference type="InterPro" id="IPR006044">
    <property type="entry name" value="11S_seedstore_pln"/>
</dbReference>
<keyword evidence="9" id="KW-1185">Reference proteome</keyword>
<dbReference type="PRINTS" id="PR00439">
    <property type="entry name" value="11SGLOBULIN"/>
</dbReference>
<evidence type="ECO:0000313" key="9">
    <source>
        <dbReference type="Proteomes" id="UP001419268"/>
    </source>
</evidence>
<feature type="domain" description="Cupin type-1" evidence="7">
    <location>
        <begin position="35"/>
        <end position="238"/>
    </location>
</feature>
<sequence>MPTLPQLKFTGAVVEARLGSRGTAAPSASSRGSKPSSPTAALTPRAAYTEIWEQYNYDQLDCAGASVSRTTIRSNGLYLPVYSNAARLTYVVEGECVHSEVIPGCPETYQAFQQPGQQYRGGAAGEQQQQGSRADEHQKVRRLKRGDIVATPPGFVQWFYNDGNTDLVLVTLLDTANSQNQLDNQDRAFFLAGNPQRAQEPREAEQKQGAEVNYNNIFSGFADEILQEVLGTSRETVERVKGRNDYRGHIILVRHGLEMIKPLSYQEEEQQRHQLTNGFEETICTARLRENMANPARADVYNPQAGYIRNVNRLNLPVLGYLYLSAERGVLYRNAIYAPHWNLYSHSIIYATRGSARVQIVGNQQRQSLFDGQLRQGQMIVVPQNFAVTAQAGSNGFEWISFKTGDNAISQSLAGKTSVFRGLPVDMLASMYQISRQEALKIKYNRGDELAIFPQGCRPQRAMIRNLRRDA</sequence>
<dbReference type="FunFam" id="2.60.120.10:FF:000073">
    <property type="entry name" value="Glycinin G1"/>
    <property type="match status" value="1"/>
</dbReference>
<feature type="compositionally biased region" description="Low complexity" evidence="6">
    <location>
        <begin position="24"/>
        <end position="38"/>
    </location>
</feature>
<protein>
    <recommendedName>
        <fullName evidence="7">Cupin type-1 domain-containing protein</fullName>
    </recommendedName>
</protein>
<comment type="caution">
    <text evidence="8">The sequence shown here is derived from an EMBL/GenBank/DDBJ whole genome shotgun (WGS) entry which is preliminary data.</text>
</comment>
<dbReference type="Proteomes" id="UP001419268">
    <property type="component" value="Unassembled WGS sequence"/>
</dbReference>
<keyword evidence="2 5" id="KW-0758">Storage protein</keyword>
<evidence type="ECO:0000313" key="8">
    <source>
        <dbReference type="EMBL" id="KAK9083240.1"/>
    </source>
</evidence>